<evidence type="ECO:0000313" key="2">
    <source>
        <dbReference type="EMBL" id="ONK79249.1"/>
    </source>
</evidence>
<name>A0A5P1FQH7_ASPOF</name>
<protein>
    <recommendedName>
        <fullName evidence="1">DOG1 domain-containing protein</fullName>
    </recommendedName>
</protein>
<dbReference type="Proteomes" id="UP000243459">
    <property type="component" value="Chromosome 1"/>
</dbReference>
<dbReference type="OMA" id="MTHYEDY"/>
<dbReference type="PANTHER" id="PTHR46354">
    <property type="entry name" value="DOG1 DOMAIN-CONTAINING PROTEIN"/>
    <property type="match status" value="1"/>
</dbReference>
<accession>A0A5P1FQH7</accession>
<dbReference type="GO" id="GO:0006351">
    <property type="term" value="P:DNA-templated transcription"/>
    <property type="evidence" value="ECO:0007669"/>
    <property type="project" value="InterPro"/>
</dbReference>
<sequence length="221" mass="25205">MDPKSWIQAQASLRSELIRFRREPDRTKLRSLVDHALDRYEAHYRAQTRFAKFGPVEAFNNPSATNLERAVYWLSGLRPNILIQLLYTESGHRFEAQLSDLLNGAHSGDIGDISPAQLEKIDDLQRRTIKDEVVIDEEMGRVKESVTDPFLPSDSDLDSRLEEIKRISEEADGLRMKTLRALLGILDPLQAVDLLIAIADLEIGVRGLGLELERNPIRLWH</sequence>
<dbReference type="InterPro" id="IPR025422">
    <property type="entry name" value="TGA_domain"/>
</dbReference>
<dbReference type="Pfam" id="PF14144">
    <property type="entry name" value="DOG1"/>
    <property type="match status" value="1"/>
</dbReference>
<evidence type="ECO:0000259" key="1">
    <source>
        <dbReference type="PROSITE" id="PS51806"/>
    </source>
</evidence>
<reference evidence="3" key="1">
    <citation type="journal article" date="2017" name="Nat. Commun.">
        <title>The asparagus genome sheds light on the origin and evolution of a young Y chromosome.</title>
        <authorList>
            <person name="Harkess A."/>
            <person name="Zhou J."/>
            <person name="Xu C."/>
            <person name="Bowers J.E."/>
            <person name="Van der Hulst R."/>
            <person name="Ayyampalayam S."/>
            <person name="Mercati F."/>
            <person name="Riccardi P."/>
            <person name="McKain M.R."/>
            <person name="Kakrana A."/>
            <person name="Tang H."/>
            <person name="Ray J."/>
            <person name="Groenendijk J."/>
            <person name="Arikit S."/>
            <person name="Mathioni S.M."/>
            <person name="Nakano M."/>
            <person name="Shan H."/>
            <person name="Telgmann-Rauber A."/>
            <person name="Kanno A."/>
            <person name="Yue Z."/>
            <person name="Chen H."/>
            <person name="Li W."/>
            <person name="Chen Y."/>
            <person name="Xu X."/>
            <person name="Zhang Y."/>
            <person name="Luo S."/>
            <person name="Chen H."/>
            <person name="Gao J."/>
            <person name="Mao Z."/>
            <person name="Pires J.C."/>
            <person name="Luo M."/>
            <person name="Kudrna D."/>
            <person name="Wing R.A."/>
            <person name="Meyers B.C."/>
            <person name="Yi K."/>
            <person name="Kong H."/>
            <person name="Lavrijsen P."/>
            <person name="Sunseri F."/>
            <person name="Falavigna A."/>
            <person name="Ye Y."/>
            <person name="Leebens-Mack J.H."/>
            <person name="Chen G."/>
        </authorList>
    </citation>
    <scope>NUCLEOTIDE SEQUENCE [LARGE SCALE GENOMIC DNA]</scope>
    <source>
        <strain evidence="3">cv. DH0086</strain>
    </source>
</reference>
<dbReference type="InterPro" id="IPR051886">
    <property type="entry name" value="Seed_Dev/Stress_Resp_Reg"/>
</dbReference>
<dbReference type="PANTHER" id="PTHR46354:SF12">
    <property type="entry name" value="DNA-BINDING PROTEIN-LIKE PROTEIN"/>
    <property type="match status" value="1"/>
</dbReference>
<dbReference type="GO" id="GO:0043565">
    <property type="term" value="F:sequence-specific DNA binding"/>
    <property type="evidence" value="ECO:0007669"/>
    <property type="project" value="InterPro"/>
</dbReference>
<dbReference type="PROSITE" id="PS51806">
    <property type="entry name" value="DOG1"/>
    <property type="match status" value="1"/>
</dbReference>
<dbReference type="AlphaFoldDB" id="A0A5P1FQH7"/>
<feature type="domain" description="DOG1" evidence="1">
    <location>
        <begin position="1"/>
        <end position="215"/>
    </location>
</feature>
<evidence type="ECO:0000313" key="3">
    <source>
        <dbReference type="Proteomes" id="UP000243459"/>
    </source>
</evidence>
<dbReference type="Gramene" id="ONK79249">
    <property type="protein sequence ID" value="ONK79249"/>
    <property type="gene ID" value="A4U43_C01F4440"/>
</dbReference>
<organism evidence="2 3">
    <name type="scientific">Asparagus officinalis</name>
    <name type="common">Garden asparagus</name>
    <dbReference type="NCBI Taxonomy" id="4686"/>
    <lineage>
        <taxon>Eukaryota</taxon>
        <taxon>Viridiplantae</taxon>
        <taxon>Streptophyta</taxon>
        <taxon>Embryophyta</taxon>
        <taxon>Tracheophyta</taxon>
        <taxon>Spermatophyta</taxon>
        <taxon>Magnoliopsida</taxon>
        <taxon>Liliopsida</taxon>
        <taxon>Asparagales</taxon>
        <taxon>Asparagaceae</taxon>
        <taxon>Asparagoideae</taxon>
        <taxon>Asparagus</taxon>
    </lineage>
</organism>
<dbReference type="OrthoDB" id="542841at2759"/>
<keyword evidence="3" id="KW-1185">Reference proteome</keyword>
<gene>
    <name evidence="2" type="ORF">A4U43_C01F4440</name>
</gene>
<dbReference type="EMBL" id="CM007381">
    <property type="protein sequence ID" value="ONK79249.1"/>
    <property type="molecule type" value="Genomic_DNA"/>
</dbReference>
<proteinExistence type="predicted"/>